<reference evidence="3 4" key="1">
    <citation type="journal article" date="2018" name="Sci. Rep.">
        <title>Genome sequence of the cauliflower mushroom Sparassis crispa (Hanabiratake) and its association with beneficial usage.</title>
        <authorList>
            <person name="Kiyama R."/>
            <person name="Furutani Y."/>
            <person name="Kawaguchi K."/>
            <person name="Nakanishi T."/>
        </authorList>
    </citation>
    <scope>NUCLEOTIDE SEQUENCE [LARGE SCALE GENOMIC DNA]</scope>
</reference>
<evidence type="ECO:0000259" key="2">
    <source>
        <dbReference type="PROSITE" id="PS50097"/>
    </source>
</evidence>
<dbReference type="PROSITE" id="PS50097">
    <property type="entry name" value="BTB"/>
    <property type="match status" value="2"/>
</dbReference>
<dbReference type="CDD" id="cd18186">
    <property type="entry name" value="BTB_POZ_ZBTB_KLHL-like"/>
    <property type="match status" value="2"/>
</dbReference>
<dbReference type="RefSeq" id="XP_027620444.1">
    <property type="nucleotide sequence ID" value="XM_027764643.1"/>
</dbReference>
<evidence type="ECO:0000313" key="4">
    <source>
        <dbReference type="Proteomes" id="UP000287166"/>
    </source>
</evidence>
<accession>A0A401H565</accession>
<dbReference type="STRING" id="139825.A0A401H565"/>
<dbReference type="OrthoDB" id="2790546at2759"/>
<protein>
    <recommendedName>
        <fullName evidence="2">BTB domain-containing protein</fullName>
    </recommendedName>
</protein>
<proteinExistence type="predicted"/>
<feature type="compositionally biased region" description="Basic and acidic residues" evidence="1">
    <location>
        <begin position="231"/>
        <end position="250"/>
    </location>
</feature>
<feature type="region of interest" description="Disordered" evidence="1">
    <location>
        <begin position="205"/>
        <end position="254"/>
    </location>
</feature>
<evidence type="ECO:0000256" key="1">
    <source>
        <dbReference type="SAM" id="MobiDB-lite"/>
    </source>
</evidence>
<dbReference type="PANTHER" id="PTHR24413">
    <property type="entry name" value="SPECKLE-TYPE POZ PROTEIN"/>
    <property type="match status" value="1"/>
</dbReference>
<dbReference type="InterPro" id="IPR000210">
    <property type="entry name" value="BTB/POZ_dom"/>
</dbReference>
<dbReference type="SMART" id="SM00225">
    <property type="entry name" value="BTB"/>
    <property type="match status" value="2"/>
</dbReference>
<dbReference type="GeneID" id="38786448"/>
<gene>
    <name evidence="3" type="ORF">SCP_1601930</name>
</gene>
<dbReference type="EMBL" id="BFAD01000016">
    <property type="protein sequence ID" value="GBE89531.1"/>
    <property type="molecule type" value="Genomic_DNA"/>
</dbReference>
<dbReference type="InParanoid" id="A0A401H565"/>
<comment type="caution">
    <text evidence="3">The sequence shown here is derived from an EMBL/GenBank/DDBJ whole genome shotgun (WGS) entry which is preliminary data.</text>
</comment>
<evidence type="ECO:0000313" key="3">
    <source>
        <dbReference type="EMBL" id="GBE89531.1"/>
    </source>
</evidence>
<feature type="compositionally biased region" description="Basic residues" evidence="1">
    <location>
        <begin position="220"/>
        <end position="230"/>
    </location>
</feature>
<dbReference type="SUPFAM" id="SSF54695">
    <property type="entry name" value="POZ domain"/>
    <property type="match status" value="2"/>
</dbReference>
<sequence>MLTAEIPPFKKPAKRAKLTADTNVSATMLATDTDAPYPFDKPNADTILRTSDRVKFRVRNAILAEASVFFEGMFSCPQPPDSQQCDGLPVVDVAEDSKTLDALLRFCYPFDPPELATLDELVPVLRAALKYVMDPFMVSLRKQLVAVAEKEPMGVYMIAYELGFKAEMLAAEKYLQDEWCNTYYPGLEEMPVEVYFKLLKASLAGEPSEPEQPPSSFRSSKLRKKSAKKSGRPEEHRETPAEKPDNRFHDCGLINPSEHKTTAAEYPFDLSDADAVLCTSDAVEFCVHTSILSIASPVFRHMFTGTEKDVMYTKHEPSSRRPTGMIVVTEDSRTLTALLRFCYPVEDQEVEDLEWAGVLLRVAKKYQMATAMKRLREIFAKFAQERPLRAYAIACVHQWDLEGKQAARVVLRVRIKDHSAEDLKGISAGTYHRLLKYHKDCAKAASSKVEEDLNGGKLDRAFMQTRNIICCNCGHRAQTENYRAYIGCWWRGYVRRVALELEEKPDGETAKDAKLLGPAIADAQTCIICEPSTFQDLWNCSVGLASKIDYVVSRVSIEIR</sequence>
<name>A0A401H565_9APHY</name>
<keyword evidence="4" id="KW-1185">Reference proteome</keyword>
<dbReference type="Pfam" id="PF00651">
    <property type="entry name" value="BTB"/>
    <property type="match status" value="2"/>
</dbReference>
<dbReference type="AlphaFoldDB" id="A0A401H565"/>
<organism evidence="3 4">
    <name type="scientific">Sparassis crispa</name>
    <dbReference type="NCBI Taxonomy" id="139825"/>
    <lineage>
        <taxon>Eukaryota</taxon>
        <taxon>Fungi</taxon>
        <taxon>Dikarya</taxon>
        <taxon>Basidiomycota</taxon>
        <taxon>Agaricomycotina</taxon>
        <taxon>Agaricomycetes</taxon>
        <taxon>Polyporales</taxon>
        <taxon>Sparassidaceae</taxon>
        <taxon>Sparassis</taxon>
    </lineage>
</organism>
<dbReference type="Proteomes" id="UP000287166">
    <property type="component" value="Unassembled WGS sequence"/>
</dbReference>
<dbReference type="InterPro" id="IPR011333">
    <property type="entry name" value="SKP1/BTB/POZ_sf"/>
</dbReference>
<feature type="domain" description="BTB" evidence="2">
    <location>
        <begin position="44"/>
        <end position="108"/>
    </location>
</feature>
<feature type="domain" description="BTB" evidence="2">
    <location>
        <begin position="273"/>
        <end position="343"/>
    </location>
</feature>
<dbReference type="Gene3D" id="3.30.710.10">
    <property type="entry name" value="Potassium Channel Kv1.1, Chain A"/>
    <property type="match status" value="2"/>
</dbReference>